<feature type="transmembrane region" description="Helical" evidence="2">
    <location>
        <begin position="6"/>
        <end position="25"/>
    </location>
</feature>
<evidence type="ECO:0000256" key="2">
    <source>
        <dbReference type="SAM" id="Phobius"/>
    </source>
</evidence>
<evidence type="ECO:0000313" key="3">
    <source>
        <dbReference type="EMBL" id="APF40912.1"/>
    </source>
</evidence>
<evidence type="ECO:0000313" key="4">
    <source>
        <dbReference type="Proteomes" id="UP000183530"/>
    </source>
</evidence>
<proteinExistence type="predicted"/>
<dbReference type="Proteomes" id="UP000183530">
    <property type="component" value="Chromosome"/>
</dbReference>
<dbReference type="RefSeq" id="WP_071894389.1">
    <property type="nucleotide sequence ID" value="NZ_CP018135.1"/>
</dbReference>
<organism evidence="3 4">
    <name type="scientific">Neomicrococcus aestuarii</name>
    <dbReference type="NCBI Taxonomy" id="556325"/>
    <lineage>
        <taxon>Bacteria</taxon>
        <taxon>Bacillati</taxon>
        <taxon>Actinomycetota</taxon>
        <taxon>Actinomycetes</taxon>
        <taxon>Micrococcales</taxon>
        <taxon>Micrococcaceae</taxon>
        <taxon>Neomicrococcus</taxon>
    </lineage>
</organism>
<name>A0A1L2ZPH7_9MICC</name>
<evidence type="ECO:0000256" key="1">
    <source>
        <dbReference type="SAM" id="MobiDB-lite"/>
    </source>
</evidence>
<dbReference type="KEGG" id="nae:BHE16_07685"/>
<keyword evidence="2" id="KW-1133">Transmembrane helix</keyword>
<dbReference type="STRING" id="556325.BHE16_07685"/>
<keyword evidence="4" id="KW-1185">Reference proteome</keyword>
<keyword evidence="2" id="KW-0812">Transmembrane</keyword>
<feature type="region of interest" description="Disordered" evidence="1">
    <location>
        <begin position="36"/>
        <end position="74"/>
    </location>
</feature>
<keyword evidence="2" id="KW-0472">Membrane</keyword>
<protein>
    <submittedName>
        <fullName evidence="3">Uncharacterized protein</fullName>
    </submittedName>
</protein>
<gene>
    <name evidence="3" type="ORF">BHE16_07685</name>
</gene>
<sequence>MEYVEVLLPTIVVSIIFFFVIRALFNADRKEREAQAESLERYDGENTSVSNIERVSETESEDGSSNTADRAKGE</sequence>
<dbReference type="EMBL" id="CP018135">
    <property type="protein sequence ID" value="APF40912.1"/>
    <property type="molecule type" value="Genomic_DNA"/>
</dbReference>
<accession>A0A1L2ZPH7</accession>
<reference evidence="3 4" key="1">
    <citation type="submission" date="2016-11" db="EMBL/GenBank/DDBJ databases">
        <title>Genome sequencing of Zhihengliuella aestuarii B18 antagonistic to Plasmodiophora brassicae.</title>
        <authorList>
            <person name="Luo Y."/>
        </authorList>
    </citation>
    <scope>NUCLEOTIDE SEQUENCE [LARGE SCALE GENOMIC DNA]</scope>
    <source>
        <strain evidence="3 4">B18</strain>
    </source>
</reference>
<dbReference type="AlphaFoldDB" id="A0A1L2ZPH7"/>
<dbReference type="OrthoDB" id="4807612at2"/>